<reference evidence="2" key="1">
    <citation type="journal article" date="2013" name="Nat. Genet.">
        <title>The duck genome and transcriptome provide insight into an avian influenza virus reservoir species.</title>
        <authorList>
            <person name="Huang Y."/>
            <person name="Li Y."/>
            <person name="Burt D.W."/>
            <person name="Chen H."/>
            <person name="Zhang Y."/>
            <person name="Qian W."/>
            <person name="Kim H."/>
            <person name="Gan S."/>
            <person name="Zhao Y."/>
            <person name="Li J."/>
            <person name="Yi K."/>
            <person name="Feng H."/>
            <person name="Zhu P."/>
            <person name="Li B."/>
            <person name="Liu Q."/>
            <person name="Fairley S."/>
            <person name="Magor K.E."/>
            <person name="Du Z."/>
            <person name="Hu X."/>
            <person name="Goodman L."/>
            <person name="Tafer H."/>
            <person name="Vignal A."/>
            <person name="Lee T."/>
            <person name="Kim K.W."/>
            <person name="Sheng Z."/>
            <person name="An Y."/>
            <person name="Searle S."/>
            <person name="Herrero J."/>
            <person name="Groenen M.A."/>
            <person name="Crooijmans R.P."/>
            <person name="Faraut T."/>
            <person name="Cai Q."/>
            <person name="Webster R.G."/>
            <person name="Aldridge J.R."/>
            <person name="Warren W.C."/>
            <person name="Bartschat S."/>
            <person name="Kehr S."/>
            <person name="Marz M."/>
            <person name="Stadler P.F."/>
            <person name="Smith J."/>
            <person name="Kraus R.H."/>
            <person name="Zhao Y."/>
            <person name="Ren L."/>
            <person name="Fei J."/>
            <person name="Morisson M."/>
            <person name="Kaiser P."/>
            <person name="Griffin D.K."/>
            <person name="Rao M."/>
            <person name="Pitel F."/>
            <person name="Wang J."/>
            <person name="Li N."/>
        </authorList>
    </citation>
    <scope>NUCLEOTIDE SEQUENCE [LARGE SCALE GENOMIC DNA]</scope>
</reference>
<dbReference type="AlphaFoldDB" id="R0LG22"/>
<dbReference type="Proteomes" id="UP000296049">
    <property type="component" value="Unassembled WGS sequence"/>
</dbReference>
<dbReference type="EMBL" id="KB743192">
    <property type="protein sequence ID" value="EOB00495.1"/>
    <property type="molecule type" value="Genomic_DNA"/>
</dbReference>
<gene>
    <name evidence="1" type="ORF">Anapl_13407</name>
</gene>
<organism evidence="1 2">
    <name type="scientific">Anas platyrhynchos</name>
    <name type="common">Mallard</name>
    <name type="synonym">Anas boschas</name>
    <dbReference type="NCBI Taxonomy" id="8839"/>
    <lineage>
        <taxon>Eukaryota</taxon>
        <taxon>Metazoa</taxon>
        <taxon>Chordata</taxon>
        <taxon>Craniata</taxon>
        <taxon>Vertebrata</taxon>
        <taxon>Euteleostomi</taxon>
        <taxon>Archelosauria</taxon>
        <taxon>Archosauria</taxon>
        <taxon>Dinosauria</taxon>
        <taxon>Saurischia</taxon>
        <taxon>Theropoda</taxon>
        <taxon>Coelurosauria</taxon>
        <taxon>Aves</taxon>
        <taxon>Neognathae</taxon>
        <taxon>Galloanserae</taxon>
        <taxon>Anseriformes</taxon>
        <taxon>Anatidae</taxon>
        <taxon>Anatinae</taxon>
        <taxon>Anas</taxon>
    </lineage>
</organism>
<sequence>MSPWKSRAVVNVPRSVGLFCLKLKEILQVAVGGNISGMLQLNVVVRLGNAQANPVLLNTPWCILWKEVTVHDFNTQNGEGQVLLVPANCDGSKTASPICLGAEQRLLAAKPVPRCSQKARMVNQIRSSAGGGELVHTLRASCWSHFAECGGKPDGRCLGFRVDEGCIHPHNREVQGKINGSTPRPFVIHRAMADAHPTNAQSKHLPGYPFSTLPKAMKYRPEYPVLSGFCKLELQLSMQADLSCIIPSWDLSIAKTQRCWLSPLGGCAQAAEQQDEQASDVLTLDTGVGDDCSVTTLDAQLGDWSYQPTDHVSENTQLITDSKTVDVRLLSCMGTVRKYMEEFLLRKLALCKP</sequence>
<keyword evidence="2" id="KW-1185">Reference proteome</keyword>
<proteinExistence type="predicted"/>
<protein>
    <submittedName>
        <fullName evidence="1">Uncharacterized protein</fullName>
    </submittedName>
</protein>
<evidence type="ECO:0000313" key="2">
    <source>
        <dbReference type="Proteomes" id="UP000296049"/>
    </source>
</evidence>
<evidence type="ECO:0000313" key="1">
    <source>
        <dbReference type="EMBL" id="EOB00495.1"/>
    </source>
</evidence>
<name>R0LG22_ANAPL</name>
<accession>R0LG22</accession>